<dbReference type="InterPro" id="IPR036388">
    <property type="entry name" value="WH-like_DNA-bd_sf"/>
</dbReference>
<dbReference type="PRINTS" id="PR00778">
    <property type="entry name" value="HTHARSR"/>
</dbReference>
<dbReference type="InterPro" id="IPR011991">
    <property type="entry name" value="ArsR-like_HTH"/>
</dbReference>
<accession>A0ABR7TDU2</accession>
<gene>
    <name evidence="5" type="ORF">GLO26_07280</name>
</gene>
<organism evidence="5 6">
    <name type="scientific">Carnobacterium inhibens</name>
    <dbReference type="NCBI Taxonomy" id="147709"/>
    <lineage>
        <taxon>Bacteria</taxon>
        <taxon>Bacillati</taxon>
        <taxon>Bacillota</taxon>
        <taxon>Bacilli</taxon>
        <taxon>Lactobacillales</taxon>
        <taxon>Carnobacteriaceae</taxon>
        <taxon>Carnobacterium</taxon>
    </lineage>
</organism>
<dbReference type="InterPro" id="IPR036390">
    <property type="entry name" value="WH_DNA-bd_sf"/>
</dbReference>
<dbReference type="InterPro" id="IPR001845">
    <property type="entry name" value="HTH_ArsR_DNA-bd_dom"/>
</dbReference>
<evidence type="ECO:0000313" key="5">
    <source>
        <dbReference type="EMBL" id="MBC9825625.1"/>
    </source>
</evidence>
<name>A0ABR7TDU2_9LACT</name>
<evidence type="ECO:0000256" key="1">
    <source>
        <dbReference type="ARBA" id="ARBA00023015"/>
    </source>
</evidence>
<dbReference type="Pfam" id="PF01022">
    <property type="entry name" value="HTH_5"/>
    <property type="match status" value="1"/>
</dbReference>
<keyword evidence="6" id="KW-1185">Reference proteome</keyword>
<dbReference type="PANTHER" id="PTHR43132:SF6">
    <property type="entry name" value="HTH-TYPE TRANSCRIPTIONAL REPRESSOR CZRA"/>
    <property type="match status" value="1"/>
</dbReference>
<comment type="caution">
    <text evidence="5">The sequence shown here is derived from an EMBL/GenBank/DDBJ whole genome shotgun (WGS) entry which is preliminary data.</text>
</comment>
<evidence type="ECO:0000256" key="3">
    <source>
        <dbReference type="ARBA" id="ARBA00023163"/>
    </source>
</evidence>
<evidence type="ECO:0000259" key="4">
    <source>
        <dbReference type="PROSITE" id="PS50987"/>
    </source>
</evidence>
<dbReference type="EMBL" id="WNJQ01000005">
    <property type="protein sequence ID" value="MBC9825625.1"/>
    <property type="molecule type" value="Genomic_DNA"/>
</dbReference>
<dbReference type="CDD" id="cd00090">
    <property type="entry name" value="HTH_ARSR"/>
    <property type="match status" value="1"/>
</dbReference>
<keyword evidence="2" id="KW-0238">DNA-binding</keyword>
<keyword evidence="3" id="KW-0804">Transcription</keyword>
<dbReference type="SUPFAM" id="SSF46785">
    <property type="entry name" value="Winged helix' DNA-binding domain"/>
    <property type="match status" value="1"/>
</dbReference>
<dbReference type="NCBIfam" id="NF033788">
    <property type="entry name" value="HTH_metalloreg"/>
    <property type="match status" value="1"/>
</dbReference>
<dbReference type="RefSeq" id="WP_023176595.1">
    <property type="nucleotide sequence ID" value="NZ_JAMAYM010000004.1"/>
</dbReference>
<reference evidence="5 6" key="1">
    <citation type="journal article" date="2020" name="Microorganisms">
        <title>New Insight into Antimicrobial Compounds from Food and Marine-Sourced Carnobacterium Species through Phenotype and Genome Analyses.</title>
        <authorList>
            <person name="Begrem S."/>
            <person name="Ivaniuk F."/>
            <person name="Gigout-Chevalier F."/>
            <person name="Kolypczuk L."/>
            <person name="Bonnetot S."/>
            <person name="Leroi F."/>
            <person name="Grovel O."/>
            <person name="Delbarre-Ladrat C."/>
            <person name="Passerini D."/>
        </authorList>
    </citation>
    <scope>NUCLEOTIDE SEQUENCE [LARGE SCALE GENOMIC DNA]</scope>
    <source>
        <strain evidence="5 6">MIP2551</strain>
    </source>
</reference>
<keyword evidence="1" id="KW-0805">Transcription regulation</keyword>
<dbReference type="PANTHER" id="PTHR43132">
    <property type="entry name" value="ARSENICAL RESISTANCE OPERON REPRESSOR ARSR-RELATED"/>
    <property type="match status" value="1"/>
</dbReference>
<evidence type="ECO:0000256" key="2">
    <source>
        <dbReference type="ARBA" id="ARBA00023125"/>
    </source>
</evidence>
<evidence type="ECO:0000313" key="6">
    <source>
        <dbReference type="Proteomes" id="UP000638836"/>
    </source>
</evidence>
<dbReference type="Gene3D" id="1.10.10.10">
    <property type="entry name" value="Winged helix-like DNA-binding domain superfamily/Winged helix DNA-binding domain"/>
    <property type="match status" value="1"/>
</dbReference>
<dbReference type="InterPro" id="IPR051011">
    <property type="entry name" value="Metal_resp_trans_reg"/>
</dbReference>
<sequence>MANKEPSILDPETLTSVSKIFKILQNEARLSIIYLLKDQELSVGEITNLINMEQSAVSHKLNALKKAHLVKTRRDGKTIFYSLDDDHVFNLLEQVITHSKESN</sequence>
<dbReference type="SMART" id="SM00418">
    <property type="entry name" value="HTH_ARSR"/>
    <property type="match status" value="1"/>
</dbReference>
<dbReference type="Proteomes" id="UP000638836">
    <property type="component" value="Unassembled WGS sequence"/>
</dbReference>
<dbReference type="PROSITE" id="PS50987">
    <property type="entry name" value="HTH_ARSR_2"/>
    <property type="match status" value="1"/>
</dbReference>
<protein>
    <submittedName>
        <fullName evidence="5">Metalloregulator ArsR/SmtB family transcription factor</fullName>
    </submittedName>
</protein>
<proteinExistence type="predicted"/>
<feature type="domain" description="HTH arsR-type" evidence="4">
    <location>
        <begin position="9"/>
        <end position="103"/>
    </location>
</feature>